<feature type="non-terminal residue" evidence="1">
    <location>
        <position position="1"/>
    </location>
</feature>
<gene>
    <name evidence="1" type="ORF">HPB47_011432</name>
</gene>
<protein>
    <submittedName>
        <fullName evidence="1">Uncharacterized protein</fullName>
    </submittedName>
</protein>
<evidence type="ECO:0000313" key="1">
    <source>
        <dbReference type="EMBL" id="KAG0411440.1"/>
    </source>
</evidence>
<proteinExistence type="predicted"/>
<evidence type="ECO:0000313" key="2">
    <source>
        <dbReference type="Proteomes" id="UP000805193"/>
    </source>
</evidence>
<organism evidence="1 2">
    <name type="scientific">Ixodes persulcatus</name>
    <name type="common">Taiga tick</name>
    <dbReference type="NCBI Taxonomy" id="34615"/>
    <lineage>
        <taxon>Eukaryota</taxon>
        <taxon>Metazoa</taxon>
        <taxon>Ecdysozoa</taxon>
        <taxon>Arthropoda</taxon>
        <taxon>Chelicerata</taxon>
        <taxon>Arachnida</taxon>
        <taxon>Acari</taxon>
        <taxon>Parasitiformes</taxon>
        <taxon>Ixodida</taxon>
        <taxon>Ixodoidea</taxon>
        <taxon>Ixodidae</taxon>
        <taxon>Ixodinae</taxon>
        <taxon>Ixodes</taxon>
    </lineage>
</organism>
<sequence length="312" mass="35135">TVGPMRVYKWSQERDSVKFLAIQKVMCDLLEWRRPDGHGQADPGPDVGPQGQDDRQDRLGKQARLAFVAPIRLAARRKLLDMDLVPRVECAVVDPDTLSPVELYQVAFPTANQSAHFLATWQLLLFPGGNPRSAYISRSKVGLVRMQAKPFLARRSGQPTPVWVAPTRGAQLRRREKAASRAAQSQQLYLAMRDFSYNPGENLELRFALYDAHEAQFLSENFLVRIAKCGQSNFLTNHFTVFTDVGKPDVDRQVYLVVQVLRMGRLQSDSKKGAGQGYRRPLACGVLEVTSLLRENGSGLNREMEHTIKLFV</sequence>
<reference evidence="1 2" key="1">
    <citation type="journal article" date="2020" name="Cell">
        <title>Large-Scale Comparative Analyses of Tick Genomes Elucidate Their Genetic Diversity and Vector Capacities.</title>
        <authorList>
            <consortium name="Tick Genome and Microbiome Consortium (TIGMIC)"/>
            <person name="Jia N."/>
            <person name="Wang J."/>
            <person name="Shi W."/>
            <person name="Du L."/>
            <person name="Sun Y."/>
            <person name="Zhan W."/>
            <person name="Jiang J.F."/>
            <person name="Wang Q."/>
            <person name="Zhang B."/>
            <person name="Ji P."/>
            <person name="Bell-Sakyi L."/>
            <person name="Cui X.M."/>
            <person name="Yuan T.T."/>
            <person name="Jiang B.G."/>
            <person name="Yang W.F."/>
            <person name="Lam T.T."/>
            <person name="Chang Q.C."/>
            <person name="Ding S.J."/>
            <person name="Wang X.J."/>
            <person name="Zhu J.G."/>
            <person name="Ruan X.D."/>
            <person name="Zhao L."/>
            <person name="Wei J.T."/>
            <person name="Ye R.Z."/>
            <person name="Que T.C."/>
            <person name="Du C.H."/>
            <person name="Zhou Y.H."/>
            <person name="Cheng J.X."/>
            <person name="Dai P.F."/>
            <person name="Guo W.B."/>
            <person name="Han X.H."/>
            <person name="Huang E.J."/>
            <person name="Li L.F."/>
            <person name="Wei W."/>
            <person name="Gao Y.C."/>
            <person name="Liu J.Z."/>
            <person name="Shao H.Z."/>
            <person name="Wang X."/>
            <person name="Wang C.C."/>
            <person name="Yang T.C."/>
            <person name="Huo Q.B."/>
            <person name="Li W."/>
            <person name="Chen H.Y."/>
            <person name="Chen S.E."/>
            <person name="Zhou L.G."/>
            <person name="Ni X.B."/>
            <person name="Tian J.H."/>
            <person name="Sheng Y."/>
            <person name="Liu T."/>
            <person name="Pan Y.S."/>
            <person name="Xia L.Y."/>
            <person name="Li J."/>
            <person name="Zhao F."/>
            <person name="Cao W.C."/>
        </authorList>
    </citation>
    <scope>NUCLEOTIDE SEQUENCE [LARGE SCALE GENOMIC DNA]</scope>
    <source>
        <strain evidence="1">Iper-2018</strain>
    </source>
</reference>
<name>A0AC60NWH7_IXOPE</name>
<dbReference type="Proteomes" id="UP000805193">
    <property type="component" value="Unassembled WGS sequence"/>
</dbReference>
<comment type="caution">
    <text evidence="1">The sequence shown here is derived from an EMBL/GenBank/DDBJ whole genome shotgun (WGS) entry which is preliminary data.</text>
</comment>
<dbReference type="EMBL" id="JABSTQ010011431">
    <property type="protein sequence ID" value="KAG0411440.1"/>
    <property type="molecule type" value="Genomic_DNA"/>
</dbReference>
<accession>A0AC60NWH7</accession>
<keyword evidence="2" id="KW-1185">Reference proteome</keyword>